<gene>
    <name evidence="1" type="ORF">ALO40_100988</name>
</gene>
<dbReference type="EMBL" id="LJRR01000093">
    <property type="protein sequence ID" value="KPZ22009.1"/>
    <property type="molecule type" value="Genomic_DNA"/>
</dbReference>
<evidence type="ECO:0000313" key="1">
    <source>
        <dbReference type="EMBL" id="KPZ22009.1"/>
    </source>
</evidence>
<evidence type="ECO:0000313" key="2">
    <source>
        <dbReference type="Proteomes" id="UP000050317"/>
    </source>
</evidence>
<dbReference type="Proteomes" id="UP000050317">
    <property type="component" value="Unassembled WGS sequence"/>
</dbReference>
<protein>
    <submittedName>
        <fullName evidence="1">Uncharacterized protein</fullName>
    </submittedName>
</protein>
<proteinExistence type="predicted"/>
<accession>A0A0N8TGH5</accession>
<dbReference type="AlphaFoldDB" id="A0A0N8TGH5"/>
<sequence>MGGANEAKELRSSSFMATPSVTPAQALQAAGFGSIGVVGPPCTCAIIEQVADNRN</sequence>
<organism evidence="1 2">
    <name type="scientific">Pseudomonas syringae pv. viburni</name>
    <dbReference type="NCBI Taxonomy" id="251703"/>
    <lineage>
        <taxon>Bacteria</taxon>
        <taxon>Pseudomonadati</taxon>
        <taxon>Pseudomonadota</taxon>
        <taxon>Gammaproteobacteria</taxon>
        <taxon>Pseudomonadales</taxon>
        <taxon>Pseudomonadaceae</taxon>
        <taxon>Pseudomonas</taxon>
    </lineage>
</organism>
<comment type="caution">
    <text evidence="1">The sequence shown here is derived from an EMBL/GenBank/DDBJ whole genome shotgun (WGS) entry which is preliminary data.</text>
</comment>
<reference evidence="1 2" key="1">
    <citation type="submission" date="2015-09" db="EMBL/GenBank/DDBJ databases">
        <title>Genome announcement of multiple Pseudomonas syringae strains.</title>
        <authorList>
            <person name="Thakur S."/>
            <person name="Wang P.W."/>
            <person name="Gong Y."/>
            <person name="Weir B.S."/>
            <person name="Guttman D.S."/>
        </authorList>
    </citation>
    <scope>NUCLEOTIDE SEQUENCE [LARGE SCALE GENOMIC DNA]</scope>
    <source>
        <strain evidence="1 2">ICMP3963</strain>
    </source>
</reference>
<name>A0A0N8TGH5_9PSED</name>